<protein>
    <submittedName>
        <fullName evidence="3">Mitochondrial protein cyt-4</fullName>
    </submittedName>
</protein>
<evidence type="ECO:0000313" key="3">
    <source>
        <dbReference type="EMBL" id="KND90291.1"/>
    </source>
</evidence>
<dbReference type="InterPro" id="IPR001900">
    <property type="entry name" value="RNase_II/R"/>
</dbReference>
<evidence type="ECO:0000313" key="4">
    <source>
        <dbReference type="Proteomes" id="UP000036947"/>
    </source>
</evidence>
<sequence>MPAMLQYSSRPYVCRQCLAHGFGHSRALPIGRSEGAKPTCSISQRKWATTRNSPPAATLYGQPNIPKASPNEHSLPGTGKPNGSLPIRERLRQWTMANDERHSRAMPPDVFINGSIANSLSRTQATGSSDLDHLRSTEGVMTDGSGAEPASEDAEAAGVSVDSRNPGDLVELRQTGSRIPVFGVYLGFFGDRNHFYAVNGKWITSMGFSPLFTVSNFATPSELEPVLAKIPHIATPAEFDDLRRNEKGPSREDGAVHAALYRNEAGFSPLSPSSDCHRRDHLFEVFPQHHANAINRVAAMVREYTDASSKRLKPLRTNELEDIALGKFILQAREVVSNSRLKREWTPHGILKTSPGVEFQTTEWSQPSKDVIAFLEWWASYDLFDAGSRFHSYGALILRALSLYDDTPLDQSTAWSFLQEIGIIAPWEIPSRYRVRFPGVTIVRGGGLNREAPQHLERSQRPDIAAGARKQGAGATVFCIDAPSTMTIDDGVCLESTDKADEFWIHIHAADPASAIKPDSNLCKFMELIPENIYLPGHFQAMLPSELGEEDSKDYKSESLVKQFSLRTDGPALTFSARVNEAGDVLDYKVEPSTLANVVYLDPGDVAKFCNEPSPPPFAGYSFSVGTAPKHGLPAPTRPMMKAKDLDESSQNDLLTLYRLAEAIKQRRLSKGAWPYFFPRPSVSVSFHEVSKGNESSAKTTVLPADPYIKVGQEPSTGCSVVSNLMVLAGEIAARWCSSRGIPIPYRKDIKSAQNLDAAFAYATREIYPLIQQGVEPTMGQRQELSRLTGGIEVSSQPGPYFLLGLDMYAKATSPLRRLSDLLVHWQIHAALAYERETQRRIDPAVDKLDGILPFTAAGLSNALPLLQMREKMARAVSRGTLDWILIALVRAWRFEGTAPRSLRFTVGSRWRQGLLGCLDLFNLSAVLDIAGLDGCRLIKDVQVGDQFEVELADVNVHSRQILVKATRYLGGNSRAAQRPHQHRPTLATAHLTSHDGGSPGAGGAAAGGRRDSTMEPILA</sequence>
<dbReference type="Pfam" id="PF00773">
    <property type="entry name" value="RNB"/>
    <property type="match status" value="1"/>
</dbReference>
<dbReference type="GO" id="GO:0000932">
    <property type="term" value="C:P-body"/>
    <property type="evidence" value="ECO:0007669"/>
    <property type="project" value="TreeGrafter"/>
</dbReference>
<dbReference type="Pfam" id="PF23214">
    <property type="entry name" value="SH3_CYT4"/>
    <property type="match status" value="1"/>
</dbReference>
<dbReference type="Pfam" id="PF25522">
    <property type="entry name" value="OB_cyt-4"/>
    <property type="match status" value="1"/>
</dbReference>
<feature type="region of interest" description="Disordered" evidence="1">
    <location>
        <begin position="46"/>
        <end position="87"/>
    </location>
</feature>
<dbReference type="PANTHER" id="PTHR23355:SF65">
    <property type="entry name" value="EXORIBONUCLEASE CYT-4, PUTATIVE (AFU_ORTHOLOGUE AFUA_7G01550)-RELATED"/>
    <property type="match status" value="1"/>
</dbReference>
<name>A0A0L0N8A3_TOLOC</name>
<feature type="compositionally biased region" description="Polar residues" evidence="1">
    <location>
        <begin position="46"/>
        <end position="55"/>
    </location>
</feature>
<feature type="domain" description="RNB" evidence="2">
    <location>
        <begin position="469"/>
        <end position="834"/>
    </location>
</feature>
<feature type="region of interest" description="Disordered" evidence="1">
    <location>
        <begin position="973"/>
        <end position="1020"/>
    </location>
</feature>
<dbReference type="GO" id="GO:0006402">
    <property type="term" value="P:mRNA catabolic process"/>
    <property type="evidence" value="ECO:0007669"/>
    <property type="project" value="TreeGrafter"/>
</dbReference>
<dbReference type="SMART" id="SM00955">
    <property type="entry name" value="RNB"/>
    <property type="match status" value="1"/>
</dbReference>
<keyword evidence="4" id="KW-1185">Reference proteome</keyword>
<organism evidence="3 4">
    <name type="scientific">Tolypocladium ophioglossoides (strain CBS 100239)</name>
    <name type="common">Snaketongue truffleclub</name>
    <name type="synonym">Elaphocordyceps ophioglossoides</name>
    <dbReference type="NCBI Taxonomy" id="1163406"/>
    <lineage>
        <taxon>Eukaryota</taxon>
        <taxon>Fungi</taxon>
        <taxon>Dikarya</taxon>
        <taxon>Ascomycota</taxon>
        <taxon>Pezizomycotina</taxon>
        <taxon>Sordariomycetes</taxon>
        <taxon>Hypocreomycetidae</taxon>
        <taxon>Hypocreales</taxon>
        <taxon>Ophiocordycipitaceae</taxon>
        <taxon>Tolypocladium</taxon>
    </lineage>
</organism>
<evidence type="ECO:0000259" key="2">
    <source>
        <dbReference type="SMART" id="SM00955"/>
    </source>
</evidence>
<dbReference type="EMBL" id="LFRF01000014">
    <property type="protein sequence ID" value="KND90291.1"/>
    <property type="molecule type" value="Genomic_DNA"/>
</dbReference>
<dbReference type="InterPro" id="IPR057912">
    <property type="entry name" value="OB_CYT4_C"/>
</dbReference>
<dbReference type="InterPro" id="IPR056625">
    <property type="entry name" value="SH3_CYT4"/>
</dbReference>
<dbReference type="OrthoDB" id="2285229at2759"/>
<dbReference type="PANTHER" id="PTHR23355">
    <property type="entry name" value="RIBONUCLEASE"/>
    <property type="match status" value="1"/>
</dbReference>
<feature type="compositionally biased region" description="Gly residues" evidence="1">
    <location>
        <begin position="998"/>
        <end position="1007"/>
    </location>
</feature>
<dbReference type="GO" id="GO:0003723">
    <property type="term" value="F:RNA binding"/>
    <property type="evidence" value="ECO:0007669"/>
    <property type="project" value="InterPro"/>
</dbReference>
<proteinExistence type="predicted"/>
<dbReference type="Proteomes" id="UP000036947">
    <property type="component" value="Unassembled WGS sequence"/>
</dbReference>
<accession>A0A0L0N8A3</accession>
<dbReference type="STRING" id="1163406.A0A0L0N8A3"/>
<dbReference type="GO" id="GO:0000175">
    <property type="term" value="F:3'-5'-RNA exonuclease activity"/>
    <property type="evidence" value="ECO:0007669"/>
    <property type="project" value="TreeGrafter"/>
</dbReference>
<dbReference type="SUPFAM" id="SSF50249">
    <property type="entry name" value="Nucleic acid-binding proteins"/>
    <property type="match status" value="1"/>
</dbReference>
<gene>
    <name evidence="3" type="ORF">TOPH_05065</name>
</gene>
<comment type="caution">
    <text evidence="3">The sequence shown here is derived from an EMBL/GenBank/DDBJ whole genome shotgun (WGS) entry which is preliminary data.</text>
</comment>
<evidence type="ECO:0000256" key="1">
    <source>
        <dbReference type="SAM" id="MobiDB-lite"/>
    </source>
</evidence>
<reference evidence="3 4" key="1">
    <citation type="journal article" date="2015" name="BMC Genomics">
        <title>The genome of the truffle-parasite Tolypocladium ophioglossoides and the evolution of antifungal peptaibiotics.</title>
        <authorList>
            <person name="Quandt C.A."/>
            <person name="Bushley K.E."/>
            <person name="Spatafora J.W."/>
        </authorList>
    </citation>
    <scope>NUCLEOTIDE SEQUENCE [LARGE SCALE GENOMIC DNA]</scope>
    <source>
        <strain evidence="3 4">CBS 100239</strain>
    </source>
</reference>
<dbReference type="InterPro" id="IPR012340">
    <property type="entry name" value="NA-bd_OB-fold"/>
</dbReference>
<dbReference type="AlphaFoldDB" id="A0A0L0N8A3"/>
<feature type="region of interest" description="Disordered" evidence="1">
    <location>
        <begin position="122"/>
        <end position="166"/>
    </location>
</feature>
<dbReference type="InterPro" id="IPR050180">
    <property type="entry name" value="RNR_Ribonuclease"/>
</dbReference>